<comment type="similarity">
    <text evidence="3">Belongs to the HARBI1 family.</text>
</comment>
<name>A0ABQ8TLT2_PERAM</name>
<feature type="domain" description="DDE Tnp4" evidence="8">
    <location>
        <begin position="116"/>
        <end position="234"/>
    </location>
</feature>
<comment type="cofactor">
    <cofactor evidence="1">
        <name>a divalent metal cation</name>
        <dbReference type="ChEBI" id="CHEBI:60240"/>
    </cofactor>
</comment>
<comment type="subcellular location">
    <subcellularLocation>
        <location evidence="2">Nucleus</location>
    </subcellularLocation>
</comment>
<evidence type="ECO:0000256" key="6">
    <source>
        <dbReference type="ARBA" id="ARBA00022801"/>
    </source>
</evidence>
<keyword evidence="10" id="KW-1185">Reference proteome</keyword>
<evidence type="ECO:0000259" key="8">
    <source>
        <dbReference type="Pfam" id="PF13359"/>
    </source>
</evidence>
<dbReference type="Pfam" id="PF13359">
    <property type="entry name" value="DDE_Tnp_4"/>
    <property type="match status" value="1"/>
</dbReference>
<protein>
    <recommendedName>
        <fullName evidence="8">DDE Tnp4 domain-containing protein</fullName>
    </recommendedName>
</protein>
<gene>
    <name evidence="9" type="ORF">ANN_09501</name>
</gene>
<feature type="non-terminal residue" evidence="9">
    <location>
        <position position="1"/>
    </location>
</feature>
<organism evidence="9 10">
    <name type="scientific">Periplaneta americana</name>
    <name type="common">American cockroach</name>
    <name type="synonym">Blatta americana</name>
    <dbReference type="NCBI Taxonomy" id="6978"/>
    <lineage>
        <taxon>Eukaryota</taxon>
        <taxon>Metazoa</taxon>
        <taxon>Ecdysozoa</taxon>
        <taxon>Arthropoda</taxon>
        <taxon>Hexapoda</taxon>
        <taxon>Insecta</taxon>
        <taxon>Pterygota</taxon>
        <taxon>Neoptera</taxon>
        <taxon>Polyneoptera</taxon>
        <taxon>Dictyoptera</taxon>
        <taxon>Blattodea</taxon>
        <taxon>Blattoidea</taxon>
        <taxon>Blattidae</taxon>
        <taxon>Blattinae</taxon>
        <taxon>Periplaneta</taxon>
    </lineage>
</organism>
<keyword evidence="6" id="KW-0378">Hydrolase</keyword>
<sequence>LDLILPKIERTLAKPNQRGLPVPPVLQLLICLRFYVTGSFQIVIGDLCSLSQSTVSRVVNRVSRILALHIRHHIRMPLTQQEKATNRLRFEELGRGDNPNNPVIPSVDGAIDCTHAVAEPEGQFLDIVSSWAGSEHDSRIFQNSRLYVRYVQGEFTGCLLGDAGYSCQRILLTPLLNPVTPADHRYNRAHKRTRCVVERMFGVWKKRFPCLSVGLRNKLENAPNIIVACAVLHNLSLEINDNLPEDDPDIMILPYEPVPVAPPVQQPGGLAFRRN</sequence>
<reference evidence="9 10" key="1">
    <citation type="journal article" date="2022" name="Allergy">
        <title>Genome assembly and annotation of Periplaneta americana reveal a comprehensive cockroach allergen profile.</title>
        <authorList>
            <person name="Wang L."/>
            <person name="Xiong Q."/>
            <person name="Saelim N."/>
            <person name="Wang L."/>
            <person name="Nong W."/>
            <person name="Wan A.T."/>
            <person name="Shi M."/>
            <person name="Liu X."/>
            <person name="Cao Q."/>
            <person name="Hui J.H.L."/>
            <person name="Sookrung N."/>
            <person name="Leung T.F."/>
            <person name="Tungtrongchitr A."/>
            <person name="Tsui S.K.W."/>
        </authorList>
    </citation>
    <scope>NUCLEOTIDE SEQUENCE [LARGE SCALE GENOMIC DNA]</scope>
    <source>
        <strain evidence="9">PWHHKU_190912</strain>
    </source>
</reference>
<proteinExistence type="inferred from homology"/>
<dbReference type="PANTHER" id="PTHR22930">
    <property type="match status" value="1"/>
</dbReference>
<evidence type="ECO:0000256" key="7">
    <source>
        <dbReference type="ARBA" id="ARBA00023242"/>
    </source>
</evidence>
<dbReference type="InterPro" id="IPR027806">
    <property type="entry name" value="HARBI1_dom"/>
</dbReference>
<evidence type="ECO:0000256" key="4">
    <source>
        <dbReference type="ARBA" id="ARBA00022722"/>
    </source>
</evidence>
<evidence type="ECO:0000256" key="1">
    <source>
        <dbReference type="ARBA" id="ARBA00001968"/>
    </source>
</evidence>
<evidence type="ECO:0000313" key="9">
    <source>
        <dbReference type="EMBL" id="KAJ4447494.1"/>
    </source>
</evidence>
<evidence type="ECO:0000256" key="2">
    <source>
        <dbReference type="ARBA" id="ARBA00004123"/>
    </source>
</evidence>
<accession>A0ABQ8TLT2</accession>
<evidence type="ECO:0000256" key="3">
    <source>
        <dbReference type="ARBA" id="ARBA00006958"/>
    </source>
</evidence>
<evidence type="ECO:0000313" key="10">
    <source>
        <dbReference type="Proteomes" id="UP001148838"/>
    </source>
</evidence>
<keyword evidence="5" id="KW-0479">Metal-binding</keyword>
<evidence type="ECO:0000256" key="5">
    <source>
        <dbReference type="ARBA" id="ARBA00022723"/>
    </source>
</evidence>
<dbReference type="EMBL" id="JAJSOF020000005">
    <property type="protein sequence ID" value="KAJ4447494.1"/>
    <property type="molecule type" value="Genomic_DNA"/>
</dbReference>
<keyword evidence="4" id="KW-0540">Nuclease</keyword>
<dbReference type="InterPro" id="IPR045249">
    <property type="entry name" value="HARBI1-like"/>
</dbReference>
<keyword evidence="7" id="KW-0539">Nucleus</keyword>
<comment type="caution">
    <text evidence="9">The sequence shown here is derived from an EMBL/GenBank/DDBJ whole genome shotgun (WGS) entry which is preliminary data.</text>
</comment>
<dbReference type="PANTHER" id="PTHR22930:SF85">
    <property type="entry name" value="GH03217P-RELATED"/>
    <property type="match status" value="1"/>
</dbReference>
<dbReference type="Proteomes" id="UP001148838">
    <property type="component" value="Unassembled WGS sequence"/>
</dbReference>